<evidence type="ECO:0000259" key="5">
    <source>
        <dbReference type="Pfam" id="PF00251"/>
    </source>
</evidence>
<dbReference type="PANTHER" id="PTHR43101:SF1">
    <property type="entry name" value="BETA-FRUCTOSIDASE"/>
    <property type="match status" value="1"/>
</dbReference>
<keyword evidence="4" id="KW-0326">Glycosidase</keyword>
<dbReference type="EMBL" id="JAHQCX010000004">
    <property type="protein sequence ID" value="MBU9726074.1"/>
    <property type="molecule type" value="Genomic_DNA"/>
</dbReference>
<evidence type="ECO:0000313" key="7">
    <source>
        <dbReference type="Proteomes" id="UP001314681"/>
    </source>
</evidence>
<feature type="domain" description="Glycosyl hydrolase family 32 N-terminal" evidence="5">
    <location>
        <begin position="29"/>
        <end position="277"/>
    </location>
</feature>
<comment type="caution">
    <text evidence="6">The sequence shown here is derived from an EMBL/GenBank/DDBJ whole genome shotgun (WGS) entry which is preliminary data.</text>
</comment>
<dbReference type="InterPro" id="IPR023296">
    <property type="entry name" value="Glyco_hydro_beta-prop_sf"/>
</dbReference>
<proteinExistence type="inferred from homology"/>
<dbReference type="SUPFAM" id="SSF75005">
    <property type="entry name" value="Arabinanase/levansucrase/invertase"/>
    <property type="match status" value="1"/>
</dbReference>
<gene>
    <name evidence="6" type="ORF">KTH90_08610</name>
</gene>
<dbReference type="Gene3D" id="2.115.10.20">
    <property type="entry name" value="Glycosyl hydrolase domain, family 43"/>
    <property type="match status" value="1"/>
</dbReference>
<evidence type="ECO:0000313" key="6">
    <source>
        <dbReference type="EMBL" id="MBU9726074.1"/>
    </source>
</evidence>
<dbReference type="InterPro" id="IPR001362">
    <property type="entry name" value="Glyco_hydro_32"/>
</dbReference>
<comment type="similarity">
    <text evidence="1">Belongs to the glycosyl hydrolase 32 family.</text>
</comment>
<evidence type="ECO:0000256" key="1">
    <source>
        <dbReference type="ARBA" id="ARBA00009902"/>
    </source>
</evidence>
<organism evidence="6 7">
    <name type="scientific">Diplocloster modestus</name>
    <dbReference type="NCBI Taxonomy" id="2850322"/>
    <lineage>
        <taxon>Bacteria</taxon>
        <taxon>Bacillati</taxon>
        <taxon>Bacillota</taxon>
        <taxon>Clostridia</taxon>
        <taxon>Lachnospirales</taxon>
        <taxon>Lachnospiraceae</taxon>
        <taxon>Diplocloster</taxon>
    </lineage>
</organism>
<dbReference type="CDD" id="cd08995">
    <property type="entry name" value="GH32_EcAec43-like"/>
    <property type="match status" value="1"/>
</dbReference>
<dbReference type="InterPro" id="IPR013148">
    <property type="entry name" value="Glyco_hydro_32_N"/>
</dbReference>
<dbReference type="EC" id="3.2.1.26" evidence="2"/>
<reference evidence="6 7" key="1">
    <citation type="submission" date="2021-06" db="EMBL/GenBank/DDBJ databases">
        <title>Description of novel taxa of the family Lachnospiraceae.</title>
        <authorList>
            <person name="Chaplin A.V."/>
            <person name="Sokolova S.R."/>
            <person name="Pikina A.P."/>
            <person name="Korzhanova M."/>
            <person name="Belova V."/>
            <person name="Korostin D."/>
            <person name="Efimov B.A."/>
        </authorList>
    </citation>
    <scope>NUCLEOTIDE SEQUENCE [LARGE SCALE GENOMIC DNA]</scope>
    <source>
        <strain evidence="6 7">ASD4241</strain>
    </source>
</reference>
<dbReference type="RefSeq" id="WP_158350299.1">
    <property type="nucleotide sequence ID" value="NZ_JAHQCX010000004.1"/>
</dbReference>
<dbReference type="PANTHER" id="PTHR43101">
    <property type="entry name" value="BETA-FRUCTOSIDASE"/>
    <property type="match status" value="1"/>
</dbReference>
<evidence type="ECO:0000256" key="4">
    <source>
        <dbReference type="ARBA" id="ARBA00023295"/>
    </source>
</evidence>
<sequence length="486" mass="56652">MKGCDLIFYTPENQYPGMPHGEMCGDIMPFYWEGRYILFFLYKYCIYAVETQDFVHYGKCRLVLQNGSPDEQDWHAATGSVFHHDGTFYFYYTGFCEGNRGVPGKYEQAILRAASVDLIHWTKDTGYFFPPDTRYYGDRHWRDPHVFWNPELKRFCMLVTATEKDGAVLRDGCTAVYVSGDVKHWEHYKTIYSPRTFPTHECHDAFQMGGRWYLTFSNYSRWWETRYRLAERFDGPWEMPDQDDMFDGREFYAAKTVTDGKKRYLVGWLSIRKDCRDDGRFVWGGNTCVHELIQREDQTLGVRMVEAVRRSFGLELPIQVHGFEGVWKLEETLQKQSEEKQAFRKLLTGISGDGFGWASLGELKDPCLFEATLRWKPGTKAVGLMIHVSGEKLERWCQLRLELTHQKIVMDYYNRIDGDQSYIDERPVRFRDGEARVQLLVSGTIMQVYVDDVALTTRCYSAQSGLIGVFAEYGTVSCVEPRLLGQ</sequence>
<dbReference type="Proteomes" id="UP001314681">
    <property type="component" value="Unassembled WGS sequence"/>
</dbReference>
<evidence type="ECO:0000256" key="2">
    <source>
        <dbReference type="ARBA" id="ARBA00012758"/>
    </source>
</evidence>
<keyword evidence="3" id="KW-0378">Hydrolase</keyword>
<accession>A0ABS6K6B6</accession>
<dbReference type="Pfam" id="PF00251">
    <property type="entry name" value="Glyco_hydro_32N"/>
    <property type="match status" value="1"/>
</dbReference>
<dbReference type="SMART" id="SM00640">
    <property type="entry name" value="Glyco_32"/>
    <property type="match status" value="1"/>
</dbReference>
<protein>
    <recommendedName>
        <fullName evidence="2">beta-fructofuranosidase</fullName>
        <ecNumber evidence="2">3.2.1.26</ecNumber>
    </recommendedName>
</protein>
<evidence type="ECO:0000256" key="3">
    <source>
        <dbReference type="ARBA" id="ARBA00022801"/>
    </source>
</evidence>
<dbReference type="InterPro" id="IPR051214">
    <property type="entry name" value="GH32_Enzymes"/>
</dbReference>
<name>A0ABS6K6B6_9FIRM</name>
<keyword evidence="7" id="KW-1185">Reference proteome</keyword>